<sequence length="41" mass="4698">MAQQLYFSRDTRMFIQFRNPADNTETPAKLGAGALWEIPVL</sequence>
<protein>
    <submittedName>
        <fullName evidence="1">Uncharacterized protein</fullName>
    </submittedName>
</protein>
<gene>
    <name evidence="1" type="ORF">METZ01_LOCUS377296</name>
</gene>
<evidence type="ECO:0000313" key="1">
    <source>
        <dbReference type="EMBL" id="SVD24442.1"/>
    </source>
</evidence>
<name>A0A382TRU3_9ZZZZ</name>
<feature type="non-terminal residue" evidence="1">
    <location>
        <position position="41"/>
    </location>
</feature>
<dbReference type="EMBL" id="UINC01138478">
    <property type="protein sequence ID" value="SVD24442.1"/>
    <property type="molecule type" value="Genomic_DNA"/>
</dbReference>
<dbReference type="AlphaFoldDB" id="A0A382TRU3"/>
<reference evidence="1" key="1">
    <citation type="submission" date="2018-05" db="EMBL/GenBank/DDBJ databases">
        <authorList>
            <person name="Lanie J.A."/>
            <person name="Ng W.-L."/>
            <person name="Kazmierczak K.M."/>
            <person name="Andrzejewski T.M."/>
            <person name="Davidsen T.M."/>
            <person name="Wayne K.J."/>
            <person name="Tettelin H."/>
            <person name="Glass J.I."/>
            <person name="Rusch D."/>
            <person name="Podicherti R."/>
            <person name="Tsui H.-C.T."/>
            <person name="Winkler M.E."/>
        </authorList>
    </citation>
    <scope>NUCLEOTIDE SEQUENCE</scope>
</reference>
<accession>A0A382TRU3</accession>
<organism evidence="1">
    <name type="scientific">marine metagenome</name>
    <dbReference type="NCBI Taxonomy" id="408172"/>
    <lineage>
        <taxon>unclassified sequences</taxon>
        <taxon>metagenomes</taxon>
        <taxon>ecological metagenomes</taxon>
    </lineage>
</organism>
<proteinExistence type="predicted"/>